<proteinExistence type="predicted"/>
<organism evidence="1 2">
    <name type="scientific">Geodia barretti</name>
    <name type="common">Barrett's horny sponge</name>
    <dbReference type="NCBI Taxonomy" id="519541"/>
    <lineage>
        <taxon>Eukaryota</taxon>
        <taxon>Metazoa</taxon>
        <taxon>Porifera</taxon>
        <taxon>Demospongiae</taxon>
        <taxon>Heteroscleromorpha</taxon>
        <taxon>Tetractinellida</taxon>
        <taxon>Astrophorina</taxon>
        <taxon>Geodiidae</taxon>
        <taxon>Geodia</taxon>
    </lineage>
</organism>
<name>A0AA35XKP1_GEOBA</name>
<feature type="non-terminal residue" evidence="1">
    <location>
        <position position="1"/>
    </location>
</feature>
<comment type="caution">
    <text evidence="1">The sequence shown here is derived from an EMBL/GenBank/DDBJ whole genome shotgun (WGS) entry which is preliminary data.</text>
</comment>
<evidence type="ECO:0000313" key="2">
    <source>
        <dbReference type="Proteomes" id="UP001174909"/>
    </source>
</evidence>
<dbReference type="Proteomes" id="UP001174909">
    <property type="component" value="Unassembled WGS sequence"/>
</dbReference>
<sequence>PISIFPLNGDLCITHSVIPQELPHRHSCGSRNLKTLSARLRCLGRGALDSRPRIGVRGKLHGNDGEDSLF</sequence>
<evidence type="ECO:0000313" key="1">
    <source>
        <dbReference type="EMBL" id="CAI8054627.1"/>
    </source>
</evidence>
<dbReference type="AlphaFoldDB" id="A0AA35XKP1"/>
<reference evidence="1" key="1">
    <citation type="submission" date="2023-03" db="EMBL/GenBank/DDBJ databases">
        <authorList>
            <person name="Steffen K."/>
            <person name="Cardenas P."/>
        </authorList>
    </citation>
    <scope>NUCLEOTIDE SEQUENCE</scope>
</reference>
<dbReference type="EMBL" id="CASHTH010004203">
    <property type="protein sequence ID" value="CAI8054627.1"/>
    <property type="molecule type" value="Genomic_DNA"/>
</dbReference>
<protein>
    <submittedName>
        <fullName evidence="1">Uncharacterized protein</fullName>
    </submittedName>
</protein>
<accession>A0AA35XKP1</accession>
<gene>
    <name evidence="1" type="ORF">GBAR_LOCUS29799</name>
</gene>
<keyword evidence="2" id="KW-1185">Reference proteome</keyword>